<reference evidence="2 3" key="1">
    <citation type="submission" date="2020-07" db="EMBL/GenBank/DDBJ databases">
        <title>Sequencing the genomes of 1000 actinobacteria strains.</title>
        <authorList>
            <person name="Klenk H.-P."/>
        </authorList>
    </citation>
    <scope>NUCLEOTIDE SEQUENCE [LARGE SCALE GENOMIC DNA]</scope>
    <source>
        <strain evidence="2 3">DSM 45975</strain>
    </source>
</reference>
<protein>
    <recommendedName>
        <fullName evidence="1">MIP18 family-like domain-containing protein</fullName>
    </recommendedName>
</protein>
<dbReference type="AlphaFoldDB" id="A0A839DX47"/>
<dbReference type="EMBL" id="JACGWZ010000005">
    <property type="protein sequence ID" value="MBA8826074.1"/>
    <property type="molecule type" value="Genomic_DNA"/>
</dbReference>
<organism evidence="2 3">
    <name type="scientific">Halosaccharopolyspora lacisalsi</name>
    <dbReference type="NCBI Taxonomy" id="1000566"/>
    <lineage>
        <taxon>Bacteria</taxon>
        <taxon>Bacillati</taxon>
        <taxon>Actinomycetota</taxon>
        <taxon>Actinomycetes</taxon>
        <taxon>Pseudonocardiales</taxon>
        <taxon>Pseudonocardiaceae</taxon>
        <taxon>Halosaccharopolyspora</taxon>
    </lineage>
</organism>
<proteinExistence type="predicted"/>
<dbReference type="Proteomes" id="UP000569329">
    <property type="component" value="Unassembled WGS sequence"/>
</dbReference>
<keyword evidence="3" id="KW-1185">Reference proteome</keyword>
<gene>
    <name evidence="2" type="ORF">FHX42_003450</name>
</gene>
<dbReference type="Gene3D" id="3.30.300.130">
    <property type="entry name" value="Fe-S cluster assembly (FSCA)"/>
    <property type="match status" value="1"/>
</dbReference>
<feature type="domain" description="MIP18 family-like" evidence="1">
    <location>
        <begin position="2"/>
        <end position="68"/>
    </location>
</feature>
<evidence type="ECO:0000313" key="2">
    <source>
        <dbReference type="EMBL" id="MBA8826074.1"/>
    </source>
</evidence>
<dbReference type="SUPFAM" id="SSF117916">
    <property type="entry name" value="Fe-S cluster assembly (FSCA) domain-like"/>
    <property type="match status" value="1"/>
</dbReference>
<accession>A0A839DX47</accession>
<comment type="caution">
    <text evidence="2">The sequence shown here is derived from an EMBL/GenBank/DDBJ whole genome shotgun (WGS) entry which is preliminary data.</text>
</comment>
<evidence type="ECO:0000259" key="1">
    <source>
        <dbReference type="Pfam" id="PF01883"/>
    </source>
</evidence>
<sequence>MDEVWTTLGGIRPPGADNSLEELGLVAAVSTDGAVVRVLLRLPAALCLGAERGDLLDDIEESVRNVSSLGRVELYTKPSWPGWAAAVPNNRRAPFSAHSTCFESAVAGSSQNGWVLDGFQQRISAASRDEENRPDGVHVMVRARIAPETTPIEVA</sequence>
<dbReference type="InterPro" id="IPR034904">
    <property type="entry name" value="FSCA_dom_sf"/>
</dbReference>
<name>A0A839DX47_9PSEU</name>
<dbReference type="Pfam" id="PF01883">
    <property type="entry name" value="FeS_assembly_P"/>
    <property type="match status" value="1"/>
</dbReference>
<evidence type="ECO:0000313" key="3">
    <source>
        <dbReference type="Proteomes" id="UP000569329"/>
    </source>
</evidence>
<dbReference type="InterPro" id="IPR002744">
    <property type="entry name" value="MIP18-like"/>
</dbReference>